<feature type="domain" description="Mso1 N-terminal" evidence="2">
    <location>
        <begin position="97"/>
        <end position="127"/>
    </location>
</feature>
<feature type="compositionally biased region" description="Basic and acidic residues" evidence="1">
    <location>
        <begin position="312"/>
        <end position="328"/>
    </location>
</feature>
<dbReference type="InterPro" id="IPR028095">
    <property type="entry name" value="Mso1_N_dom"/>
</dbReference>
<dbReference type="Proteomes" id="UP000789375">
    <property type="component" value="Unassembled WGS sequence"/>
</dbReference>
<feature type="compositionally biased region" description="Polar residues" evidence="1">
    <location>
        <begin position="243"/>
        <end position="267"/>
    </location>
</feature>
<protein>
    <submittedName>
        <fullName evidence="3">16126_t:CDS:1</fullName>
    </submittedName>
</protein>
<proteinExistence type="predicted"/>
<feature type="compositionally biased region" description="Polar residues" evidence="1">
    <location>
        <begin position="274"/>
        <end position="294"/>
    </location>
</feature>
<dbReference type="AlphaFoldDB" id="A0A9N9AAZ3"/>
<dbReference type="EMBL" id="CAJVPP010000945">
    <property type="protein sequence ID" value="CAG8523600.1"/>
    <property type="molecule type" value="Genomic_DNA"/>
</dbReference>
<evidence type="ECO:0000313" key="3">
    <source>
        <dbReference type="EMBL" id="CAG8523600.1"/>
    </source>
</evidence>
<comment type="caution">
    <text evidence="3">The sequence shown here is derived from an EMBL/GenBank/DDBJ whole genome shotgun (WGS) entry which is preliminary data.</text>
</comment>
<dbReference type="Pfam" id="PF14475">
    <property type="entry name" value="Mso1_Sec1_bdg"/>
    <property type="match status" value="1"/>
</dbReference>
<evidence type="ECO:0000256" key="1">
    <source>
        <dbReference type="SAM" id="MobiDB-lite"/>
    </source>
</evidence>
<evidence type="ECO:0000259" key="2">
    <source>
        <dbReference type="Pfam" id="PF14475"/>
    </source>
</evidence>
<feature type="region of interest" description="Disordered" evidence="1">
    <location>
        <begin position="243"/>
        <end position="328"/>
    </location>
</feature>
<reference evidence="3" key="1">
    <citation type="submission" date="2021-06" db="EMBL/GenBank/DDBJ databases">
        <authorList>
            <person name="Kallberg Y."/>
            <person name="Tangrot J."/>
            <person name="Rosling A."/>
        </authorList>
    </citation>
    <scope>NUCLEOTIDE SEQUENCE</scope>
    <source>
        <strain evidence="3">87-6 pot B 2015</strain>
    </source>
</reference>
<keyword evidence="4" id="KW-1185">Reference proteome</keyword>
<organism evidence="3 4">
    <name type="scientific">Funneliformis mosseae</name>
    <name type="common">Endomycorrhizal fungus</name>
    <name type="synonym">Glomus mosseae</name>
    <dbReference type="NCBI Taxonomy" id="27381"/>
    <lineage>
        <taxon>Eukaryota</taxon>
        <taxon>Fungi</taxon>
        <taxon>Fungi incertae sedis</taxon>
        <taxon>Mucoromycota</taxon>
        <taxon>Glomeromycotina</taxon>
        <taxon>Glomeromycetes</taxon>
        <taxon>Glomerales</taxon>
        <taxon>Glomeraceae</taxon>
        <taxon>Funneliformis</taxon>
    </lineage>
</organism>
<sequence length="352" mass="39949">MLAEVIDYRVSRIVILCKDCGQDVGLYPARHKCDIPTLEAIPALPAIPKKFQPPSTNSSETNSFSSSKFKSYNLWNKLMSNAADIYNNAGGDSDNESEKDDWDGETHISRILREYYESKGGYLPNWLYDSNSNPNTSNKSFMPQTNHTFIKRQVPMNGDKNVVEVNNNRSRQPIPRNNNSMSNSFPIANHSSTRMEGGRYRNAPPPPNSFNGINNNNPRNFQFHNNIPPLPVSRRLIDHRINNNFGQNSLPPRNYQPVSNSDDNYNVTKRLVPSRTSYQINSRGRQDPSQTRKSSSVRHDIKIGVGFNEYNGHNEHNEHKGYKDGGLRSGKDSGSSYCIFKMLHLKKEISPN</sequence>
<accession>A0A9N9AAZ3</accession>
<name>A0A9N9AAZ3_FUNMO</name>
<evidence type="ECO:0000313" key="4">
    <source>
        <dbReference type="Proteomes" id="UP000789375"/>
    </source>
</evidence>
<gene>
    <name evidence="3" type="ORF">FMOSSE_LOCUS5158</name>
</gene>